<dbReference type="InterPro" id="IPR006311">
    <property type="entry name" value="TAT_signal"/>
</dbReference>
<feature type="region of interest" description="Disordered" evidence="1">
    <location>
        <begin position="895"/>
        <end position="937"/>
    </location>
</feature>
<dbReference type="InterPro" id="IPR034641">
    <property type="entry name" value="RGL11"/>
</dbReference>
<dbReference type="Pfam" id="PF18370">
    <property type="entry name" value="RGI_lyase"/>
    <property type="match status" value="1"/>
</dbReference>
<feature type="domain" description="Rhamnogalacturonan I lyase beta-sheet" evidence="3">
    <location>
        <begin position="52"/>
        <end position="137"/>
    </location>
</feature>
<feature type="compositionally biased region" description="Pro residues" evidence="1">
    <location>
        <begin position="900"/>
        <end position="911"/>
    </location>
</feature>
<dbReference type="InterPro" id="IPR028994">
    <property type="entry name" value="Integrin_alpha_N"/>
</dbReference>
<dbReference type="AlphaFoldDB" id="A0A3N2D9I9"/>
<evidence type="ECO:0000313" key="6">
    <source>
        <dbReference type="Proteomes" id="UP000275356"/>
    </source>
</evidence>
<dbReference type="PROSITE" id="PS51318">
    <property type="entry name" value="TAT"/>
    <property type="match status" value="1"/>
</dbReference>
<feature type="domain" description="Rhamnogalacturonan lyase family 11 C-terminal" evidence="4">
    <location>
        <begin position="362"/>
        <end position="770"/>
    </location>
</feature>
<dbReference type="Gene3D" id="2.60.40.10">
    <property type="entry name" value="Immunoglobulins"/>
    <property type="match status" value="2"/>
</dbReference>
<dbReference type="InterPro" id="IPR049366">
    <property type="entry name" value="RGL11_C"/>
</dbReference>
<sequence length="967" mass="101913">MTHRPVRRRAAAGGGVLAASAALAVAALAAPGFAAPATAAPTTDDGSQTPIQLERLDRGVVAVAGAEGVTLTWRLLADEVTEASTTSLTGPLFVVERDGVEIARTTATNAADPGGTPESTYVVRTVVDGREVGASTVVPWAQDHLDIPLNKPAGGVTPAGEAYTYSANDVSVADLDGDGSYEYVVKWDPSNSKDVSQVGYTGSTYLDAYTLEGRQLWRIDLGVNIRSGAHYTQFPVMDFDGDGTAELMVKTAPGTSITRYDETGAVVSSSTITMPAQDVAAGYSHDDDYRLSAGDYYEHLVTVFRGWSERDEVVSGQWPATLEEAFGIEPTHSYPLSDADARELVDHFMDVYAPARSSRNALRAFEGFIVDGPEYLTVVSGDGRELQTIHYKPERGDDGLLWGDYAMARIEPGNRVDRFLAGAAYLDGEHPSAVFARGYYTRTTLVAYDWDGEQLVERWYVDSGHAPLTNPFNDGPHGRDGTDPVYGTITTQGFHSLSFADVDGDGRHEVVYGSATLDDDGSLLYSSFDVMPEESADPGTLTRLGHGDAMHVTDIDPDRPGLEIFTVHEGGTWAPYGYALRDAATGEVIHGEYSGRDTGRGMIGDVLPGVRGMEMWASMPAGSDASGILGVDGTRLAATSPGTNMSVRWSGDGTTQIVNGAIDSSGNPVTPTIDDWTRGTLRTLSGTATNNGTKGNPGLVADVIGDWREEVLVRTLDSTALRIFTSTEPTERTMYTLMHDPQYRVETARQQTTYNQPAYPGFYLASDTDFTQVPVPSSTDQAALEVELSAVGEPEVVRRGETVEILATVRNVGSVPLTDPVVDVIDDDAVPACDATEIDPGDAATCTVLSRVVTDEDVAAGSIEITVSGWAAAPVGVAAADSARASIVLAVAPAETASPTPTPTPSEPVSPGPSETVTTPAPSPSSSSTSDGSLSDTGADVLRTALAALALLGAGAAGLAWRRRTAG</sequence>
<evidence type="ECO:0000256" key="2">
    <source>
        <dbReference type="SAM" id="SignalP"/>
    </source>
</evidence>
<dbReference type="GO" id="GO:0005975">
    <property type="term" value="P:carbohydrate metabolic process"/>
    <property type="evidence" value="ECO:0007669"/>
    <property type="project" value="UniProtKB-ARBA"/>
</dbReference>
<proteinExistence type="predicted"/>
<dbReference type="RefSeq" id="WP_211339113.1">
    <property type="nucleotide sequence ID" value="NZ_RKHQ01000001.1"/>
</dbReference>
<dbReference type="Proteomes" id="UP000275356">
    <property type="component" value="Unassembled WGS sequence"/>
</dbReference>
<dbReference type="Pfam" id="PF21348">
    <property type="entry name" value="RGL11_C"/>
    <property type="match status" value="2"/>
</dbReference>
<dbReference type="InterPro" id="IPR041624">
    <property type="entry name" value="RGI_lyase"/>
</dbReference>
<organism evidence="5 6">
    <name type="scientific">Salana multivorans</name>
    <dbReference type="NCBI Taxonomy" id="120377"/>
    <lineage>
        <taxon>Bacteria</taxon>
        <taxon>Bacillati</taxon>
        <taxon>Actinomycetota</taxon>
        <taxon>Actinomycetes</taxon>
        <taxon>Micrococcales</taxon>
        <taxon>Beutenbergiaceae</taxon>
        <taxon>Salana</taxon>
    </lineage>
</organism>
<dbReference type="InterPro" id="IPR013783">
    <property type="entry name" value="Ig-like_fold"/>
</dbReference>
<gene>
    <name evidence="5" type="ORF">EDD28_0925</name>
</gene>
<evidence type="ECO:0000313" key="5">
    <source>
        <dbReference type="EMBL" id="ROR96342.1"/>
    </source>
</evidence>
<protein>
    <submittedName>
        <fullName evidence="5">Uncharacterized protein</fullName>
    </submittedName>
</protein>
<keyword evidence="6" id="KW-1185">Reference proteome</keyword>
<evidence type="ECO:0000256" key="1">
    <source>
        <dbReference type="SAM" id="MobiDB-lite"/>
    </source>
</evidence>
<evidence type="ECO:0000259" key="3">
    <source>
        <dbReference type="Pfam" id="PF18370"/>
    </source>
</evidence>
<accession>A0A3N2D9I9</accession>
<dbReference type="CDD" id="cd10318">
    <property type="entry name" value="RGL11"/>
    <property type="match status" value="1"/>
</dbReference>
<name>A0A3N2D9I9_9MICO</name>
<dbReference type="SUPFAM" id="SSF69318">
    <property type="entry name" value="Integrin alpha N-terminal domain"/>
    <property type="match status" value="1"/>
</dbReference>
<reference evidence="5 6" key="1">
    <citation type="submission" date="2018-11" db="EMBL/GenBank/DDBJ databases">
        <title>Sequencing the genomes of 1000 actinobacteria strains.</title>
        <authorList>
            <person name="Klenk H.-P."/>
        </authorList>
    </citation>
    <scope>NUCLEOTIDE SEQUENCE [LARGE SCALE GENOMIC DNA]</scope>
    <source>
        <strain evidence="5 6">DSM 13521</strain>
    </source>
</reference>
<feature type="signal peptide" evidence="2">
    <location>
        <begin position="1"/>
        <end position="34"/>
    </location>
</feature>
<feature type="domain" description="Rhamnogalacturonan lyase family 11 C-terminal" evidence="4">
    <location>
        <begin position="145"/>
        <end position="270"/>
    </location>
</feature>
<dbReference type="PANTHER" id="PTHR43118">
    <property type="entry name" value="RHAMNOGALACTURONAN LYASE (EUROFUNG)"/>
    <property type="match status" value="1"/>
</dbReference>
<feature type="compositionally biased region" description="Low complexity" evidence="1">
    <location>
        <begin position="912"/>
        <end position="935"/>
    </location>
</feature>
<dbReference type="EMBL" id="RKHQ01000001">
    <property type="protein sequence ID" value="ROR96342.1"/>
    <property type="molecule type" value="Genomic_DNA"/>
</dbReference>
<evidence type="ECO:0000259" key="4">
    <source>
        <dbReference type="Pfam" id="PF21348"/>
    </source>
</evidence>
<comment type="caution">
    <text evidence="5">The sequence shown here is derived from an EMBL/GenBank/DDBJ whole genome shotgun (WGS) entry which is preliminary data.</text>
</comment>
<dbReference type="PANTHER" id="PTHR43118:SF1">
    <property type="entry name" value="RHAMNOGALACTURONAN LYASE (EUROFUNG)"/>
    <property type="match status" value="1"/>
</dbReference>
<feature type="chain" id="PRO_5038576191" evidence="2">
    <location>
        <begin position="35"/>
        <end position="967"/>
    </location>
</feature>
<keyword evidence="2" id="KW-0732">Signal</keyword>